<protein>
    <submittedName>
        <fullName evidence="1">Uncharacterized protein</fullName>
    </submittedName>
</protein>
<accession>A0AAV4THK7</accession>
<dbReference type="Proteomes" id="UP001054945">
    <property type="component" value="Unassembled WGS sequence"/>
</dbReference>
<reference evidence="1 2" key="1">
    <citation type="submission" date="2021-06" db="EMBL/GenBank/DDBJ databases">
        <title>Caerostris extrusa draft genome.</title>
        <authorList>
            <person name="Kono N."/>
            <person name="Arakawa K."/>
        </authorList>
    </citation>
    <scope>NUCLEOTIDE SEQUENCE [LARGE SCALE GENOMIC DNA]</scope>
</reference>
<evidence type="ECO:0000313" key="2">
    <source>
        <dbReference type="Proteomes" id="UP001054945"/>
    </source>
</evidence>
<dbReference type="EMBL" id="BPLR01011295">
    <property type="protein sequence ID" value="GIY45604.1"/>
    <property type="molecule type" value="Genomic_DNA"/>
</dbReference>
<name>A0AAV4THK7_CAEEX</name>
<dbReference type="AlphaFoldDB" id="A0AAV4THK7"/>
<comment type="caution">
    <text evidence="1">The sequence shown here is derived from an EMBL/GenBank/DDBJ whole genome shotgun (WGS) entry which is preliminary data.</text>
</comment>
<organism evidence="1 2">
    <name type="scientific">Caerostris extrusa</name>
    <name type="common">Bark spider</name>
    <name type="synonym">Caerostris bankana</name>
    <dbReference type="NCBI Taxonomy" id="172846"/>
    <lineage>
        <taxon>Eukaryota</taxon>
        <taxon>Metazoa</taxon>
        <taxon>Ecdysozoa</taxon>
        <taxon>Arthropoda</taxon>
        <taxon>Chelicerata</taxon>
        <taxon>Arachnida</taxon>
        <taxon>Araneae</taxon>
        <taxon>Araneomorphae</taxon>
        <taxon>Entelegynae</taxon>
        <taxon>Araneoidea</taxon>
        <taxon>Araneidae</taxon>
        <taxon>Caerostris</taxon>
    </lineage>
</organism>
<sequence length="111" mass="12696">MQPPMTNNALHKKELPKTSTLAHQHLLKLMNEFLLCLQQLPNDMLGKASEKVEGSMATSNSRVSDGDMIHGAESTTDEVESYHQRCWRLLIFCRVNQRKRKKNLSLMSVTK</sequence>
<keyword evidence="2" id="KW-1185">Reference proteome</keyword>
<gene>
    <name evidence="1" type="ORF">CEXT_358891</name>
</gene>
<evidence type="ECO:0000313" key="1">
    <source>
        <dbReference type="EMBL" id="GIY45604.1"/>
    </source>
</evidence>
<proteinExistence type="predicted"/>